<sequence>MPNSTIVGYARVSSVDQNLDRQLVQLKAENVEKLFIDKVSGKNLDRPGFSAMMEYVREGDVLVICSMDRLARSLMDLLDVTRKLQNKGVTIKFLKEKIELSASGETSAISKLLLAMMGAVAEFERSLIRERQQQGIALAKARGVYRGRKPVDSERLEEAKRRIASGVPKTKVAKDLKIGRTTLYKYLKN</sequence>
<gene>
    <name evidence="7" type="ORF">H6A60_10850</name>
</gene>
<keyword evidence="4" id="KW-0233">DNA recombination</keyword>
<dbReference type="CDD" id="cd03768">
    <property type="entry name" value="SR_ResInv"/>
    <property type="match status" value="1"/>
</dbReference>
<dbReference type="PANTHER" id="PTHR30461:SF26">
    <property type="entry name" value="RESOLVASE HOMOLOG YNEB"/>
    <property type="match status" value="1"/>
</dbReference>
<keyword evidence="2" id="KW-0229">DNA integration</keyword>
<dbReference type="SMART" id="SM00857">
    <property type="entry name" value="Resolvase"/>
    <property type="match status" value="1"/>
</dbReference>
<dbReference type="InterPro" id="IPR006120">
    <property type="entry name" value="Resolvase_HTH_dom"/>
</dbReference>
<accession>A0ABS2DW69</accession>
<protein>
    <submittedName>
        <fullName evidence="7">Recombinase family protein</fullName>
    </submittedName>
</protein>
<evidence type="ECO:0000313" key="7">
    <source>
        <dbReference type="EMBL" id="MBM6704965.1"/>
    </source>
</evidence>
<name>A0ABS2DW69_9BURK</name>
<dbReference type="Pfam" id="PF00239">
    <property type="entry name" value="Resolvase"/>
    <property type="match status" value="1"/>
</dbReference>
<dbReference type="InterPro" id="IPR036162">
    <property type="entry name" value="Resolvase-like_N_sf"/>
</dbReference>
<dbReference type="SUPFAM" id="SSF53041">
    <property type="entry name" value="Resolvase-like"/>
    <property type="match status" value="1"/>
</dbReference>
<dbReference type="RefSeq" id="WP_205104515.1">
    <property type="nucleotide sequence ID" value="NZ_JACJJC010000033.1"/>
</dbReference>
<dbReference type="Gene3D" id="3.40.50.1390">
    <property type="entry name" value="Resolvase, N-terminal catalytic domain"/>
    <property type="match status" value="1"/>
</dbReference>
<dbReference type="InterPro" id="IPR050639">
    <property type="entry name" value="SSR_resolvase"/>
</dbReference>
<dbReference type="InterPro" id="IPR009057">
    <property type="entry name" value="Homeodomain-like_sf"/>
</dbReference>
<dbReference type="InterPro" id="IPR006119">
    <property type="entry name" value="Resolv_N"/>
</dbReference>
<evidence type="ECO:0000256" key="5">
    <source>
        <dbReference type="PROSITE-ProRule" id="PRU10137"/>
    </source>
</evidence>
<dbReference type="EMBL" id="JACJJC010000033">
    <property type="protein sequence ID" value="MBM6704965.1"/>
    <property type="molecule type" value="Genomic_DNA"/>
</dbReference>
<organism evidence="7 8">
    <name type="scientific">Sutterella massiliensis</name>
    <dbReference type="NCBI Taxonomy" id="1816689"/>
    <lineage>
        <taxon>Bacteria</taxon>
        <taxon>Pseudomonadati</taxon>
        <taxon>Pseudomonadota</taxon>
        <taxon>Betaproteobacteria</taxon>
        <taxon>Burkholderiales</taxon>
        <taxon>Sutterellaceae</taxon>
        <taxon>Sutterella</taxon>
    </lineage>
</organism>
<evidence type="ECO:0000256" key="3">
    <source>
        <dbReference type="ARBA" id="ARBA00023125"/>
    </source>
</evidence>
<feature type="active site" description="O-(5'-phospho-DNA)-serine intermediate" evidence="5">
    <location>
        <position position="13"/>
    </location>
</feature>
<dbReference type="PANTHER" id="PTHR30461">
    <property type="entry name" value="DNA-INVERTASE FROM LAMBDOID PROPHAGE"/>
    <property type="match status" value="1"/>
</dbReference>
<evidence type="ECO:0000259" key="6">
    <source>
        <dbReference type="PROSITE" id="PS51736"/>
    </source>
</evidence>
<dbReference type="Gene3D" id="1.10.10.60">
    <property type="entry name" value="Homeodomain-like"/>
    <property type="match status" value="1"/>
</dbReference>
<dbReference type="Proteomes" id="UP000715095">
    <property type="component" value="Unassembled WGS sequence"/>
</dbReference>
<evidence type="ECO:0000256" key="2">
    <source>
        <dbReference type="ARBA" id="ARBA00022908"/>
    </source>
</evidence>
<dbReference type="SUPFAM" id="SSF46689">
    <property type="entry name" value="Homeodomain-like"/>
    <property type="match status" value="1"/>
</dbReference>
<dbReference type="PROSITE" id="PS51736">
    <property type="entry name" value="RECOMBINASES_3"/>
    <property type="match status" value="1"/>
</dbReference>
<evidence type="ECO:0000256" key="1">
    <source>
        <dbReference type="ARBA" id="ARBA00009913"/>
    </source>
</evidence>
<dbReference type="Pfam" id="PF02796">
    <property type="entry name" value="HTH_7"/>
    <property type="match status" value="1"/>
</dbReference>
<comment type="similarity">
    <text evidence="1">Belongs to the site-specific recombinase resolvase family.</text>
</comment>
<evidence type="ECO:0000256" key="4">
    <source>
        <dbReference type="ARBA" id="ARBA00023172"/>
    </source>
</evidence>
<reference evidence="7 8" key="1">
    <citation type="journal article" date="2021" name="Sci. Rep.">
        <title>The distribution of antibiotic resistance genes in chicken gut microbiota commensals.</title>
        <authorList>
            <person name="Juricova H."/>
            <person name="Matiasovicova J."/>
            <person name="Kubasova T."/>
            <person name="Cejkova D."/>
            <person name="Rychlik I."/>
        </authorList>
    </citation>
    <scope>NUCLEOTIDE SEQUENCE [LARGE SCALE GENOMIC DNA]</scope>
    <source>
        <strain evidence="7 8">An829</strain>
    </source>
</reference>
<dbReference type="CDD" id="cd00569">
    <property type="entry name" value="HTH_Hin_like"/>
    <property type="match status" value="1"/>
</dbReference>
<dbReference type="InterPro" id="IPR006118">
    <property type="entry name" value="Recombinase_CS"/>
</dbReference>
<evidence type="ECO:0000313" key="8">
    <source>
        <dbReference type="Proteomes" id="UP000715095"/>
    </source>
</evidence>
<comment type="caution">
    <text evidence="7">The sequence shown here is derived from an EMBL/GenBank/DDBJ whole genome shotgun (WGS) entry which is preliminary data.</text>
</comment>
<keyword evidence="3" id="KW-0238">DNA-binding</keyword>
<feature type="domain" description="Resolvase/invertase-type recombinase catalytic" evidence="6">
    <location>
        <begin position="5"/>
        <end position="143"/>
    </location>
</feature>
<dbReference type="PROSITE" id="PS00397">
    <property type="entry name" value="RECOMBINASES_1"/>
    <property type="match status" value="1"/>
</dbReference>
<proteinExistence type="inferred from homology"/>
<keyword evidence="8" id="KW-1185">Reference proteome</keyword>
<dbReference type="PROSITE" id="PS00398">
    <property type="entry name" value="RECOMBINASES_2"/>
    <property type="match status" value="1"/>
</dbReference>